<evidence type="ECO:0008006" key="3">
    <source>
        <dbReference type="Google" id="ProtNLM"/>
    </source>
</evidence>
<dbReference type="EMBL" id="DS990639">
    <property type="protein sequence ID" value="EGC45433.1"/>
    <property type="molecule type" value="Genomic_DNA"/>
</dbReference>
<dbReference type="OrthoDB" id="10446371at2759"/>
<gene>
    <name evidence="1" type="ORF">HCEG_04648</name>
</gene>
<dbReference type="STRING" id="544711.F0UHM2"/>
<evidence type="ECO:0000313" key="1">
    <source>
        <dbReference type="EMBL" id="EGC45433.1"/>
    </source>
</evidence>
<proteinExistence type="predicted"/>
<dbReference type="HOGENOM" id="CLU_129459_0_0_1"/>
<accession>F0UHM2</accession>
<dbReference type="Proteomes" id="UP000008142">
    <property type="component" value="Unassembled WGS sequence"/>
</dbReference>
<dbReference type="AlphaFoldDB" id="F0UHM2"/>
<sequence>MADPNGTLVRIGINGCDAKSGGGDVELLINQFQLSRSSAKSVVPLVGSHATCGEVEDAARACFESFNYNILLDNCQTFTIDVLTELRRRFPSRIQQASISLIREQYGTTPVKIQQFLDGNKQQSTKGHHPKFRATIPS</sequence>
<protein>
    <recommendedName>
        <fullName evidence="3">PPPDE domain-containing protein</fullName>
    </recommendedName>
</protein>
<evidence type="ECO:0000313" key="2">
    <source>
        <dbReference type="Proteomes" id="UP000008142"/>
    </source>
</evidence>
<organism evidence="2">
    <name type="scientific">Ajellomyces capsulatus (strain H88)</name>
    <name type="common">Darling's disease fungus</name>
    <name type="synonym">Histoplasma capsulatum</name>
    <dbReference type="NCBI Taxonomy" id="544711"/>
    <lineage>
        <taxon>Eukaryota</taxon>
        <taxon>Fungi</taxon>
        <taxon>Dikarya</taxon>
        <taxon>Ascomycota</taxon>
        <taxon>Pezizomycotina</taxon>
        <taxon>Eurotiomycetes</taxon>
        <taxon>Eurotiomycetidae</taxon>
        <taxon>Onygenales</taxon>
        <taxon>Ajellomycetaceae</taxon>
        <taxon>Histoplasma</taxon>
    </lineage>
</organism>
<reference evidence="2" key="1">
    <citation type="submission" date="2008-07" db="EMBL/GenBank/DDBJ databases">
        <title>Annotation of Ajellomyces capsulatus strain H88.</title>
        <authorList>
            <person name="Champion M."/>
            <person name="Cuomo C."/>
            <person name="Ma L.-J."/>
            <person name="Henn M.R."/>
            <person name="Sil A."/>
            <person name="Goldman B."/>
            <person name="Young S.K."/>
            <person name="Kodira C.D."/>
            <person name="Zeng Q."/>
            <person name="Koehrsen M."/>
            <person name="Alvarado L."/>
            <person name="Berlin A."/>
            <person name="Borenstein D."/>
            <person name="Chen Z."/>
            <person name="Engels R."/>
            <person name="Freedman E."/>
            <person name="Gellesch M."/>
            <person name="Goldberg J."/>
            <person name="Griggs A."/>
            <person name="Gujja S."/>
            <person name="Heiman D."/>
            <person name="Hepburn T."/>
            <person name="Howarth C."/>
            <person name="Jen D."/>
            <person name="Larson L."/>
            <person name="Lewis B."/>
            <person name="Mehta T."/>
            <person name="Park D."/>
            <person name="Pearson M."/>
            <person name="Roberts A."/>
            <person name="Saif S."/>
            <person name="Shea T."/>
            <person name="Shenoy N."/>
            <person name="Sisk P."/>
            <person name="Stolte C."/>
            <person name="Sykes S."/>
            <person name="Walk T."/>
            <person name="White J."/>
            <person name="Yandava C."/>
            <person name="Klein B."/>
            <person name="McEwen J.G."/>
            <person name="Puccia R."/>
            <person name="Goldman G.H."/>
            <person name="Felipe M.S."/>
            <person name="Nino-Vega G."/>
            <person name="San-Blas G."/>
            <person name="Taylor J."/>
            <person name="Mendoza L."/>
            <person name="Galagan J."/>
            <person name="Nusbaum C."/>
            <person name="Birren B."/>
        </authorList>
    </citation>
    <scope>NUCLEOTIDE SEQUENCE [LARGE SCALE GENOMIC DNA]</scope>
    <source>
        <strain evidence="2">H88</strain>
    </source>
</reference>
<name>F0UHM2_AJEC8</name>
<dbReference type="OMA" id="NCQTFTI"/>